<dbReference type="PROSITE" id="PS50222">
    <property type="entry name" value="EF_HAND_2"/>
    <property type="match status" value="2"/>
</dbReference>
<dbReference type="InterPro" id="IPR018247">
    <property type="entry name" value="EF_Hand_1_Ca_BS"/>
</dbReference>
<dbReference type="Gene3D" id="1.10.238.10">
    <property type="entry name" value="EF-hand"/>
    <property type="match status" value="1"/>
</dbReference>
<dbReference type="InterPro" id="IPR043520">
    <property type="entry name" value="SPT21"/>
</dbReference>
<dbReference type="GeneID" id="111121356"/>
<organism evidence="4 5">
    <name type="scientific">Crassostrea virginica</name>
    <name type="common">Eastern oyster</name>
    <dbReference type="NCBI Taxonomy" id="6565"/>
    <lineage>
        <taxon>Eukaryota</taxon>
        <taxon>Metazoa</taxon>
        <taxon>Spiralia</taxon>
        <taxon>Lophotrochozoa</taxon>
        <taxon>Mollusca</taxon>
        <taxon>Bivalvia</taxon>
        <taxon>Autobranchia</taxon>
        <taxon>Pteriomorphia</taxon>
        <taxon>Ostreida</taxon>
        <taxon>Ostreoidea</taxon>
        <taxon>Ostreidae</taxon>
        <taxon>Crassostrea</taxon>
    </lineage>
</organism>
<accession>A0A8B8CSX6</accession>
<proteinExistence type="predicted"/>
<dbReference type="Pfam" id="PF13499">
    <property type="entry name" value="EF-hand_7"/>
    <property type="match status" value="1"/>
</dbReference>
<evidence type="ECO:0000259" key="3">
    <source>
        <dbReference type="PROSITE" id="PS50222"/>
    </source>
</evidence>
<gene>
    <name evidence="5" type="primary">LOC111121356</name>
</gene>
<sequence>MQTQETSMTSCYNGGNVDLPEWFEDLTDDNVSAFKDLFDMLDPANTGTLNADNLYEGLKRVDSDITREEVETVLKKLDKDGNGEIDFDEFLFHMTQGDLLEGLGGDDKRNKGTFSRRQRLFFTAITQFSLKRSLGEDFRYITRRQPHVLSHYTAGLRLIGLTDRQLALQMKRMQENVRNTDSPYAKPLQFVSRTTGMKTMHKPGQYGNKAFSSKYKLKTTPPPGLRPKRAMPEPPRMRVPEEAKIPPMEIPMRTIPGKVGRESIVAKLPGGDLINKIKTQIMNKTFTSKQINMALGLRPTPMEITKEEKPKGQEGNG</sequence>
<feature type="region of interest" description="Disordered" evidence="2">
    <location>
        <begin position="214"/>
        <end position="235"/>
    </location>
</feature>
<dbReference type="CDD" id="cd00051">
    <property type="entry name" value="EFh"/>
    <property type="match status" value="1"/>
</dbReference>
<dbReference type="InterPro" id="IPR011992">
    <property type="entry name" value="EF-hand-dom_pair"/>
</dbReference>
<dbReference type="SMART" id="SM00054">
    <property type="entry name" value="EFh"/>
    <property type="match status" value="2"/>
</dbReference>
<dbReference type="RefSeq" id="XP_022318304.1">
    <property type="nucleotide sequence ID" value="XM_022462596.1"/>
</dbReference>
<dbReference type="OrthoDB" id="5988051at2759"/>
<protein>
    <submittedName>
        <fullName evidence="5">Uncharacterized protein LOC111121356 isoform X3</fullName>
    </submittedName>
</protein>
<evidence type="ECO:0000256" key="1">
    <source>
        <dbReference type="ARBA" id="ARBA00022837"/>
    </source>
</evidence>
<dbReference type="AlphaFoldDB" id="A0A8B8CSX6"/>
<name>A0A8B8CSX6_CRAVI</name>
<reference evidence="5" key="1">
    <citation type="submission" date="2025-08" db="UniProtKB">
        <authorList>
            <consortium name="RefSeq"/>
        </authorList>
    </citation>
    <scope>IDENTIFICATION</scope>
    <source>
        <tissue evidence="5">Whole sample</tissue>
    </source>
</reference>
<keyword evidence="1" id="KW-0106">Calcium</keyword>
<dbReference type="PANTHER" id="PTHR47500:SF3">
    <property type="entry name" value="EF-HAND DOMAIN-CONTAINING PROTEIN"/>
    <property type="match status" value="1"/>
</dbReference>
<evidence type="ECO:0000313" key="4">
    <source>
        <dbReference type="Proteomes" id="UP000694844"/>
    </source>
</evidence>
<dbReference type="GO" id="GO:0005509">
    <property type="term" value="F:calcium ion binding"/>
    <property type="evidence" value="ECO:0007669"/>
    <property type="project" value="InterPro"/>
</dbReference>
<keyword evidence="4" id="KW-1185">Reference proteome</keyword>
<evidence type="ECO:0000256" key="2">
    <source>
        <dbReference type="SAM" id="MobiDB-lite"/>
    </source>
</evidence>
<dbReference type="PROSITE" id="PS00018">
    <property type="entry name" value="EF_HAND_1"/>
    <property type="match status" value="1"/>
</dbReference>
<dbReference type="Proteomes" id="UP000694844">
    <property type="component" value="Chromosome 2"/>
</dbReference>
<feature type="domain" description="EF-hand" evidence="3">
    <location>
        <begin position="29"/>
        <end position="64"/>
    </location>
</feature>
<feature type="domain" description="EF-hand" evidence="3">
    <location>
        <begin position="65"/>
        <end position="100"/>
    </location>
</feature>
<evidence type="ECO:0000313" key="5">
    <source>
        <dbReference type="RefSeq" id="XP_022318304.1"/>
    </source>
</evidence>
<dbReference type="InterPro" id="IPR002048">
    <property type="entry name" value="EF_hand_dom"/>
</dbReference>
<dbReference type="SUPFAM" id="SSF47473">
    <property type="entry name" value="EF-hand"/>
    <property type="match status" value="1"/>
</dbReference>
<dbReference type="PANTHER" id="PTHR47500">
    <property type="entry name" value="EF-HAND CALCIUM-BINDING DOMAIN-CONTAINING PROTEIN"/>
    <property type="match status" value="1"/>
</dbReference>